<evidence type="ECO:0000313" key="6">
    <source>
        <dbReference type="EMBL" id="KZM93578.1"/>
    </source>
</evidence>
<keyword evidence="2 4" id="KW-0863">Zinc-finger</keyword>
<protein>
    <recommendedName>
        <fullName evidence="5">RING-type domain-containing protein</fullName>
    </recommendedName>
</protein>
<evidence type="ECO:0000313" key="8">
    <source>
        <dbReference type="Proteomes" id="UP000077755"/>
    </source>
</evidence>
<evidence type="ECO:0000256" key="1">
    <source>
        <dbReference type="ARBA" id="ARBA00022723"/>
    </source>
</evidence>
<organism evidence="6">
    <name type="scientific">Daucus carota subsp. sativus</name>
    <name type="common">Carrot</name>
    <dbReference type="NCBI Taxonomy" id="79200"/>
    <lineage>
        <taxon>Eukaryota</taxon>
        <taxon>Viridiplantae</taxon>
        <taxon>Streptophyta</taxon>
        <taxon>Embryophyta</taxon>
        <taxon>Tracheophyta</taxon>
        <taxon>Spermatophyta</taxon>
        <taxon>Magnoliopsida</taxon>
        <taxon>eudicotyledons</taxon>
        <taxon>Gunneridae</taxon>
        <taxon>Pentapetalae</taxon>
        <taxon>asterids</taxon>
        <taxon>campanulids</taxon>
        <taxon>Apiales</taxon>
        <taxon>Apiaceae</taxon>
        <taxon>Apioideae</taxon>
        <taxon>Scandiceae</taxon>
        <taxon>Daucinae</taxon>
        <taxon>Daucus</taxon>
        <taxon>Daucus sect. Daucus</taxon>
    </lineage>
</organism>
<dbReference type="Gramene" id="KZM93578">
    <property type="protein sequence ID" value="KZM93578"/>
    <property type="gene ID" value="DCAR_016823"/>
</dbReference>
<dbReference type="KEGG" id="dcr:108220644"/>
<feature type="domain" description="RING-type" evidence="5">
    <location>
        <begin position="265"/>
        <end position="300"/>
    </location>
</feature>
<dbReference type="GO" id="GO:0043067">
    <property type="term" value="P:regulation of programmed cell death"/>
    <property type="evidence" value="ECO:0007669"/>
    <property type="project" value="TreeGrafter"/>
</dbReference>
<evidence type="ECO:0000313" key="7">
    <source>
        <dbReference type="EMBL" id="WOG99877.1"/>
    </source>
</evidence>
<evidence type="ECO:0000256" key="3">
    <source>
        <dbReference type="ARBA" id="ARBA00022833"/>
    </source>
</evidence>
<evidence type="ECO:0000259" key="5">
    <source>
        <dbReference type="PROSITE" id="PS50089"/>
    </source>
</evidence>
<dbReference type="PANTHER" id="PTHR42647">
    <property type="entry name" value="SBP (S-RIBONUCLEASE BINDING PROTEIN) FAMILY PROTEIN"/>
    <property type="match status" value="1"/>
</dbReference>
<proteinExistence type="predicted"/>
<dbReference type="EMBL" id="LNRQ01000005">
    <property type="protein sequence ID" value="KZM93578.1"/>
    <property type="molecule type" value="Genomic_DNA"/>
</dbReference>
<dbReference type="STRING" id="79200.A0A164XTW2"/>
<dbReference type="InterPro" id="IPR001841">
    <property type="entry name" value="Znf_RING"/>
</dbReference>
<dbReference type="PANTHER" id="PTHR42647:SF12">
    <property type="entry name" value="BOI-RELATED E3 UBIQUITIN-PROTEIN LIGASE 2-RELATED"/>
    <property type="match status" value="1"/>
</dbReference>
<keyword evidence="1" id="KW-0479">Metal-binding</keyword>
<keyword evidence="8" id="KW-1185">Reference proteome</keyword>
<dbReference type="GO" id="GO:0008270">
    <property type="term" value="F:zinc ion binding"/>
    <property type="evidence" value="ECO:0007669"/>
    <property type="project" value="UniProtKB-KW"/>
</dbReference>
<dbReference type="GO" id="GO:0004842">
    <property type="term" value="F:ubiquitin-protein transferase activity"/>
    <property type="evidence" value="ECO:0007669"/>
    <property type="project" value="TreeGrafter"/>
</dbReference>
<name>A0A164XTW2_DAUCS</name>
<evidence type="ECO:0000256" key="2">
    <source>
        <dbReference type="ARBA" id="ARBA00022771"/>
    </source>
</evidence>
<dbReference type="AlphaFoldDB" id="A0A164XTW2"/>
<reference evidence="7" key="2">
    <citation type="submission" date="2022-03" db="EMBL/GenBank/DDBJ databases">
        <title>Draft title - Genomic analysis of global carrot germplasm unveils the trajectory of domestication and the origin of high carotenoid orange carrot.</title>
        <authorList>
            <person name="Iorizzo M."/>
            <person name="Ellison S."/>
            <person name="Senalik D."/>
            <person name="Macko-Podgorni A."/>
            <person name="Grzebelus D."/>
            <person name="Bostan H."/>
            <person name="Rolling W."/>
            <person name="Curaba J."/>
            <person name="Simon P."/>
        </authorList>
    </citation>
    <scope>NUCLEOTIDE SEQUENCE</scope>
    <source>
        <tissue evidence="7">Leaf</tissue>
    </source>
</reference>
<evidence type="ECO:0000256" key="4">
    <source>
        <dbReference type="PROSITE-ProRule" id="PRU00175"/>
    </source>
</evidence>
<dbReference type="PROSITE" id="PS50089">
    <property type="entry name" value="ZF_RING_2"/>
    <property type="match status" value="1"/>
</dbReference>
<reference evidence="6" key="1">
    <citation type="journal article" date="2016" name="Nat. Genet.">
        <title>A high-quality carrot genome assembly provides new insights into carotenoid accumulation and asterid genome evolution.</title>
        <authorList>
            <person name="Iorizzo M."/>
            <person name="Ellison S."/>
            <person name="Senalik D."/>
            <person name="Zeng P."/>
            <person name="Satapoomin P."/>
            <person name="Huang J."/>
            <person name="Bowman M."/>
            <person name="Iovene M."/>
            <person name="Sanseverino W."/>
            <person name="Cavagnaro P."/>
            <person name="Yildiz M."/>
            <person name="Macko-Podgorni A."/>
            <person name="Moranska E."/>
            <person name="Grzebelus E."/>
            <person name="Grzebelus D."/>
            <person name="Ashrafi H."/>
            <person name="Zheng Z."/>
            <person name="Cheng S."/>
            <person name="Spooner D."/>
            <person name="Van Deynze A."/>
            <person name="Simon P."/>
        </authorList>
    </citation>
    <scope>NUCLEOTIDE SEQUENCE [LARGE SCALE GENOMIC DNA]</scope>
    <source>
        <tissue evidence="6">Leaf</tissue>
    </source>
</reference>
<sequence>MAIETRRLSLLPQQLIGIKQGMNGYDGNANVYGTPTGYGGVTTESLVPVYGSGIMDSFPAKNYCPVKAESGVTYNYNLPVSRKRTRDGAINPPLLSLPNNQNMNQLSPCTFFGEDLSLQIQYQQSEIDQLIAQHTEKVRLELEERRKGNSRRIIQAVEAAIVKRLRSKDEEIERMAKLNCALEDKVKSLYMENQIWRDLAQSNEATANALRSNLEQILSTVQDDQVQRGGDNEALDAESCCGSNYEEEERVDYGGGAAEMSDRLCRNCGRMESSVLLLPCRHLCLCTVCGSSLHTCPVCKCTKNASVHVNMSSS</sequence>
<dbReference type="InterPro" id="IPR013083">
    <property type="entry name" value="Znf_RING/FYVE/PHD"/>
</dbReference>
<dbReference type="EMBL" id="CP093347">
    <property type="protein sequence ID" value="WOG99877.1"/>
    <property type="molecule type" value="Genomic_DNA"/>
</dbReference>
<dbReference type="OMA" id="SICGPCA"/>
<dbReference type="OrthoDB" id="1711136at2759"/>
<dbReference type="Gene3D" id="3.30.40.10">
    <property type="entry name" value="Zinc/RING finger domain, C3HC4 (zinc finger)"/>
    <property type="match status" value="1"/>
</dbReference>
<dbReference type="CDD" id="cd16649">
    <property type="entry name" value="mRING-HC-C3HC5_CGRF1-like"/>
    <property type="match status" value="1"/>
</dbReference>
<dbReference type="Pfam" id="PF13920">
    <property type="entry name" value="zf-C3HC4_3"/>
    <property type="match status" value="1"/>
</dbReference>
<accession>A0A164XTW2</accession>
<dbReference type="Proteomes" id="UP000077755">
    <property type="component" value="Chromosome 5"/>
</dbReference>
<keyword evidence="3" id="KW-0862">Zinc</keyword>
<gene>
    <name evidence="6" type="ORF">DCAR_016823</name>
    <name evidence="7" type="ORF">DCAR_0519233</name>
</gene>